<dbReference type="EMBL" id="JBHSKV010000007">
    <property type="protein sequence ID" value="MFC5134168.1"/>
    <property type="molecule type" value="Genomic_DNA"/>
</dbReference>
<feature type="region of interest" description="Disordered" evidence="1">
    <location>
        <begin position="1"/>
        <end position="46"/>
    </location>
</feature>
<reference evidence="3 4" key="1">
    <citation type="journal article" date="2019" name="Int. J. Syst. Evol. Microbiol.">
        <title>The Global Catalogue of Microorganisms (GCM) 10K type strain sequencing project: providing services to taxonomists for standard genome sequencing and annotation.</title>
        <authorList>
            <consortium name="The Broad Institute Genomics Platform"/>
            <consortium name="The Broad Institute Genome Sequencing Center for Infectious Disease"/>
            <person name="Wu L."/>
            <person name="Ma J."/>
        </authorList>
    </citation>
    <scope>NUCLEOTIDE SEQUENCE [LARGE SCALE GENOMIC DNA]</scope>
    <source>
        <strain evidence="3 4">CGMCC 1.16026</strain>
    </source>
</reference>
<dbReference type="AlphaFoldDB" id="A0ABD5QPP7"/>
<comment type="caution">
    <text evidence="3">The sequence shown here is derived from an EMBL/GenBank/DDBJ whole genome shotgun (WGS) entry which is preliminary data.</text>
</comment>
<evidence type="ECO:0000313" key="3">
    <source>
        <dbReference type="EMBL" id="MFC5134168.1"/>
    </source>
</evidence>
<protein>
    <recommendedName>
        <fullName evidence="2">DUF8135 domain-containing protein</fullName>
    </recommendedName>
</protein>
<evidence type="ECO:0000259" key="2">
    <source>
        <dbReference type="Pfam" id="PF26456"/>
    </source>
</evidence>
<gene>
    <name evidence="3" type="ORF">ACFPJA_05475</name>
</gene>
<feature type="compositionally biased region" description="Acidic residues" evidence="1">
    <location>
        <begin position="16"/>
        <end position="37"/>
    </location>
</feature>
<evidence type="ECO:0000256" key="1">
    <source>
        <dbReference type="SAM" id="MobiDB-lite"/>
    </source>
</evidence>
<feature type="domain" description="DUF8135" evidence="2">
    <location>
        <begin position="87"/>
        <end position="135"/>
    </location>
</feature>
<dbReference type="RefSeq" id="WP_122104440.1">
    <property type="nucleotide sequence ID" value="NZ_JBHSKV010000007.1"/>
</dbReference>
<organism evidence="3 4">
    <name type="scientific">Halorubrum glutamatedens</name>
    <dbReference type="NCBI Taxonomy" id="2707018"/>
    <lineage>
        <taxon>Archaea</taxon>
        <taxon>Methanobacteriati</taxon>
        <taxon>Methanobacteriota</taxon>
        <taxon>Stenosarchaea group</taxon>
        <taxon>Halobacteria</taxon>
        <taxon>Halobacteriales</taxon>
        <taxon>Haloferacaceae</taxon>
        <taxon>Halorubrum</taxon>
    </lineage>
</organism>
<name>A0ABD5QPP7_9EURY</name>
<keyword evidence="4" id="KW-1185">Reference proteome</keyword>
<dbReference type="InterPro" id="IPR058448">
    <property type="entry name" value="DUF8135"/>
</dbReference>
<sequence length="148" mass="16630">MSDDPSERSEDPTDRSDDEVDVLDDADPFAELGDETEPVGVGDDPFERMEVDEVDVDGVWDALEAGPDDLDESVEVPEADPREAIDHVVDKRTYCHRCPHFAKPPETACTHEDASILEAIGFEEFRLRDCPMVTDEGPRFDRHGRIDE</sequence>
<proteinExistence type="predicted"/>
<dbReference type="Proteomes" id="UP001596145">
    <property type="component" value="Unassembled WGS sequence"/>
</dbReference>
<accession>A0ABD5QPP7</accession>
<evidence type="ECO:0000313" key="4">
    <source>
        <dbReference type="Proteomes" id="UP001596145"/>
    </source>
</evidence>
<feature type="compositionally biased region" description="Basic and acidic residues" evidence="1">
    <location>
        <begin position="1"/>
        <end position="15"/>
    </location>
</feature>
<dbReference type="Pfam" id="PF26456">
    <property type="entry name" value="DUF8135"/>
    <property type="match status" value="1"/>
</dbReference>